<evidence type="ECO:0000256" key="11">
    <source>
        <dbReference type="ARBA" id="ARBA00038020"/>
    </source>
</evidence>
<keyword evidence="9" id="KW-0333">Golgi apparatus</keyword>
<dbReference type="AlphaFoldDB" id="A0AAV1S4I4"/>
<evidence type="ECO:0000256" key="7">
    <source>
        <dbReference type="ARBA" id="ARBA00022927"/>
    </source>
</evidence>
<evidence type="ECO:0000313" key="18">
    <source>
        <dbReference type="Proteomes" id="UP001314170"/>
    </source>
</evidence>
<evidence type="ECO:0000256" key="12">
    <source>
        <dbReference type="SAM" id="Coils"/>
    </source>
</evidence>
<accession>A0AAV1S4I4</accession>
<dbReference type="GO" id="GO:0000139">
    <property type="term" value="C:Golgi membrane"/>
    <property type="evidence" value="ECO:0007669"/>
    <property type="project" value="UniProtKB-SubCell"/>
</dbReference>
<dbReference type="PROSITE" id="PS51330">
    <property type="entry name" value="DHFR_2"/>
    <property type="match status" value="1"/>
</dbReference>
<dbReference type="InterPro" id="IPR011074">
    <property type="entry name" value="CRAL/TRIO_N_dom"/>
</dbReference>
<dbReference type="InterPro" id="IPR036273">
    <property type="entry name" value="CRAL/TRIO_N_dom_sf"/>
</dbReference>
<dbReference type="InterPro" id="IPR036865">
    <property type="entry name" value="CRAL-TRIO_dom_sf"/>
</dbReference>
<evidence type="ECO:0000256" key="3">
    <source>
        <dbReference type="ARBA" id="ARBA00012856"/>
    </source>
</evidence>
<dbReference type="GO" id="GO:0005886">
    <property type="term" value="C:plasma membrane"/>
    <property type="evidence" value="ECO:0007669"/>
    <property type="project" value="UniProtKB-SubCell"/>
</dbReference>
<dbReference type="SUPFAM" id="SSF53597">
    <property type="entry name" value="Dihydrofolate reductase-like"/>
    <property type="match status" value="1"/>
</dbReference>
<feature type="region of interest" description="Disordered" evidence="13">
    <location>
        <begin position="1"/>
        <end position="74"/>
    </location>
</feature>
<keyword evidence="18" id="KW-1185">Reference proteome</keyword>
<comment type="caution">
    <text evidence="17">The sequence shown here is derived from an EMBL/GenBank/DDBJ whole genome shotgun (WGS) entry which is preliminary data.</text>
</comment>
<evidence type="ECO:0000256" key="9">
    <source>
        <dbReference type="ARBA" id="ARBA00023034"/>
    </source>
</evidence>
<comment type="subcellular location">
    <subcellularLocation>
        <location evidence="1">Cell membrane</location>
        <topology evidence="1">Peripheral membrane protein</topology>
    </subcellularLocation>
    <subcellularLocation>
        <location evidence="2">Golgi apparatus membrane</location>
        <topology evidence="2">Peripheral membrane protein</topology>
    </subcellularLocation>
</comment>
<dbReference type="Gene3D" id="3.40.525.10">
    <property type="entry name" value="CRAL-TRIO lipid binding domain"/>
    <property type="match status" value="1"/>
</dbReference>
<feature type="compositionally biased region" description="Basic and acidic residues" evidence="13">
    <location>
        <begin position="19"/>
        <end position="38"/>
    </location>
</feature>
<dbReference type="Pfam" id="PF03765">
    <property type="entry name" value="CRAL_TRIO_N"/>
    <property type="match status" value="1"/>
</dbReference>
<dbReference type="FunFam" id="3.40.525.10:FF:000011">
    <property type="entry name" value="SEC14 cytosolic factor"/>
    <property type="match status" value="1"/>
</dbReference>
<feature type="compositionally biased region" description="Basic residues" evidence="13">
    <location>
        <begin position="42"/>
        <end position="66"/>
    </location>
</feature>
<feature type="transmembrane region" description="Helical" evidence="14">
    <location>
        <begin position="474"/>
        <end position="495"/>
    </location>
</feature>
<dbReference type="CDD" id="cd00209">
    <property type="entry name" value="DHFR"/>
    <property type="match status" value="1"/>
</dbReference>
<feature type="coiled-coil region" evidence="12">
    <location>
        <begin position="537"/>
        <end position="596"/>
    </location>
</feature>
<dbReference type="SUPFAM" id="SSF46938">
    <property type="entry name" value="CRAL/TRIO N-terminal domain"/>
    <property type="match status" value="1"/>
</dbReference>
<dbReference type="Pfam" id="PF00186">
    <property type="entry name" value="DHFR_1"/>
    <property type="match status" value="1"/>
</dbReference>
<evidence type="ECO:0000256" key="10">
    <source>
        <dbReference type="ARBA" id="ARBA00023054"/>
    </source>
</evidence>
<feature type="domain" description="DHFR" evidence="16">
    <location>
        <begin position="671"/>
        <end position="846"/>
    </location>
</feature>
<dbReference type="SUPFAM" id="SSF52087">
    <property type="entry name" value="CRAL/TRIO domain"/>
    <property type="match status" value="1"/>
</dbReference>
<dbReference type="GO" id="GO:0006730">
    <property type="term" value="P:one-carbon metabolic process"/>
    <property type="evidence" value="ECO:0007669"/>
    <property type="project" value="UniProtKB-KW"/>
</dbReference>
<dbReference type="InterPro" id="IPR001251">
    <property type="entry name" value="CRAL-TRIO_dom"/>
</dbReference>
<dbReference type="GO" id="GO:0004146">
    <property type="term" value="F:dihydrofolate reductase activity"/>
    <property type="evidence" value="ECO:0007669"/>
    <property type="project" value="UniProtKB-EC"/>
</dbReference>
<dbReference type="EMBL" id="CAWUPB010001173">
    <property type="protein sequence ID" value="CAK7346329.1"/>
    <property type="molecule type" value="Genomic_DNA"/>
</dbReference>
<name>A0AAV1S4I4_9ROSI</name>
<comment type="similarity">
    <text evidence="11">Belongs to the SFH family.</text>
</comment>
<reference evidence="17 18" key="1">
    <citation type="submission" date="2024-01" db="EMBL/GenBank/DDBJ databases">
        <authorList>
            <person name="Waweru B."/>
        </authorList>
    </citation>
    <scope>NUCLEOTIDE SEQUENCE [LARGE SCALE GENOMIC DNA]</scope>
</reference>
<keyword evidence="14" id="KW-1133">Transmembrane helix</keyword>
<dbReference type="Gene3D" id="1.10.8.20">
    <property type="entry name" value="N-terminal domain of phosphatidylinositol transfer protein sec14p"/>
    <property type="match status" value="1"/>
</dbReference>
<keyword evidence="14" id="KW-0472">Membrane</keyword>
<evidence type="ECO:0000256" key="5">
    <source>
        <dbReference type="ARBA" id="ARBA00022563"/>
    </source>
</evidence>
<evidence type="ECO:0000313" key="17">
    <source>
        <dbReference type="EMBL" id="CAK7346329.1"/>
    </source>
</evidence>
<protein>
    <recommendedName>
        <fullName evidence="3">dihydrofolate reductase</fullName>
        <ecNumber evidence="3">1.5.1.3</ecNumber>
    </recommendedName>
</protein>
<evidence type="ECO:0000256" key="6">
    <source>
        <dbReference type="ARBA" id="ARBA00022857"/>
    </source>
</evidence>
<dbReference type="PRINTS" id="PR00070">
    <property type="entry name" value="DHFR"/>
</dbReference>
<dbReference type="EC" id="1.5.1.3" evidence="3"/>
<dbReference type="PANTHER" id="PTHR45657">
    <property type="entry name" value="CRAL-TRIO DOMAIN-CONTAINING PROTEIN YKL091C-RELATED"/>
    <property type="match status" value="1"/>
</dbReference>
<dbReference type="InterPro" id="IPR001796">
    <property type="entry name" value="DHFR_dom"/>
</dbReference>
<keyword evidence="8" id="KW-0560">Oxidoreductase</keyword>
<evidence type="ECO:0000256" key="14">
    <source>
        <dbReference type="SAM" id="Phobius"/>
    </source>
</evidence>
<dbReference type="InterPro" id="IPR051026">
    <property type="entry name" value="PI/PC_transfer"/>
</dbReference>
<keyword evidence="14" id="KW-0812">Transmembrane</keyword>
<evidence type="ECO:0000256" key="8">
    <source>
        <dbReference type="ARBA" id="ARBA00023002"/>
    </source>
</evidence>
<dbReference type="InterPro" id="IPR024072">
    <property type="entry name" value="DHFR-like_dom_sf"/>
</dbReference>
<dbReference type="CDD" id="cd00170">
    <property type="entry name" value="SEC14"/>
    <property type="match status" value="1"/>
</dbReference>
<proteinExistence type="inferred from homology"/>
<keyword evidence="4" id="KW-0813">Transport</keyword>
<evidence type="ECO:0000259" key="16">
    <source>
        <dbReference type="PROSITE" id="PS51330"/>
    </source>
</evidence>
<keyword evidence="6" id="KW-0521">NADP</keyword>
<sequence>MSSPLDRLARPCFEGFSSNDEKRDRKSDFDNSEEDRKTRIGSLKKKAMKASSKFRRSLKKSKKKGGGRGGDEGVSATIEDVRDVEELRLVDAFKQALTADDLLPARHDDYHMLLRFLKARKFDVEKAKQMWANMLQWRKDFGTDTILEDFEFIELKEVLKYYPQGYHGVDKDGRPVYIERLGKVDSSKLMEVTTLERYLRYHVQEFEKTFAIKFPACSIAAKRHIDSSTTILDVQGIGLKNFTKSARELIIQLQKIDGDNYPETLCRMFVINAGPGFKLLWKTVKSFIDSHTASKIHVLGNKYQNKLLEIIDSSELPEFLGGSCTCADQGGCMRSDKGPWKDPNILKMVLSGEALYSRQIVTISNSEGRVIAFDKPFCPMIKTSDTSTAESGSEVEDVVSPKPTGSYLLPTLAPVSEEARVAGKMNTASVSEYDEYIPMIDKTVDAEFQDSCTSRGAPSLLSVEKNSEGISARIWAMLVAFFITFLAFFCSMAFWKTKKHLASDSASDITDLTFESVPKEELRPPSPAPGFTEADLVSSVMKRLGELEEKVDTLQTKPFQMPCEKEELLNAAVYRVDALEAELIATKKALHEALIRLEELLAYVDGRELARFQKKKFCWTLFLSKVLLDSSQSRLCNSASFKATSGLLKFPVLTSNCRRFTVSAGEIPMRSYQVVVAATRDMGIGKDGKLPWRLPSDIKFFKEITLATSDPGKRNSVLMGRKTWESIPLKYRPLPGRLNVVLTRSFEIENEENVVTCGSISSALELLAEAPYCFSIEKVFVIGGGQILRETLNAPGCDAIHITEIETIVECDVFIPSIDFSLFQLWYSSQPLVENGIRYSFVTYVHVRNSDDGTVAGNTDGQCNDGTSKSSRFQEAILKLKFSEIRQLLFVCKQDGFTANLFD</sequence>
<dbReference type="SMART" id="SM01100">
    <property type="entry name" value="CRAL_TRIO_N"/>
    <property type="match status" value="1"/>
</dbReference>
<dbReference type="GO" id="GO:0046654">
    <property type="term" value="P:tetrahydrofolate biosynthetic process"/>
    <property type="evidence" value="ECO:0007669"/>
    <property type="project" value="InterPro"/>
</dbReference>
<evidence type="ECO:0000256" key="13">
    <source>
        <dbReference type="SAM" id="MobiDB-lite"/>
    </source>
</evidence>
<dbReference type="SMART" id="SM00516">
    <property type="entry name" value="SEC14"/>
    <property type="match status" value="1"/>
</dbReference>
<evidence type="ECO:0000256" key="1">
    <source>
        <dbReference type="ARBA" id="ARBA00004202"/>
    </source>
</evidence>
<dbReference type="PROSITE" id="PS00075">
    <property type="entry name" value="DHFR_1"/>
    <property type="match status" value="1"/>
</dbReference>
<keyword evidence="10 12" id="KW-0175">Coiled coil</keyword>
<dbReference type="PROSITE" id="PS50191">
    <property type="entry name" value="CRAL_TRIO"/>
    <property type="match status" value="1"/>
</dbReference>
<keyword evidence="7" id="KW-0653">Protein transport</keyword>
<evidence type="ECO:0000256" key="4">
    <source>
        <dbReference type="ARBA" id="ARBA00022448"/>
    </source>
</evidence>
<dbReference type="Gene3D" id="3.40.430.10">
    <property type="entry name" value="Dihydrofolate Reductase, subunit A"/>
    <property type="match status" value="1"/>
</dbReference>
<keyword evidence="5" id="KW-0554">One-carbon metabolism</keyword>
<dbReference type="InterPro" id="IPR017925">
    <property type="entry name" value="DHFR_CS"/>
</dbReference>
<evidence type="ECO:0000259" key="15">
    <source>
        <dbReference type="PROSITE" id="PS50191"/>
    </source>
</evidence>
<evidence type="ECO:0000256" key="2">
    <source>
        <dbReference type="ARBA" id="ARBA00004395"/>
    </source>
</evidence>
<feature type="domain" description="CRAL-TRIO" evidence="15">
    <location>
        <begin position="154"/>
        <end position="328"/>
    </location>
</feature>
<dbReference type="GO" id="GO:0015031">
    <property type="term" value="P:protein transport"/>
    <property type="evidence" value="ECO:0007669"/>
    <property type="project" value="UniProtKB-KW"/>
</dbReference>
<dbReference type="Pfam" id="PF00650">
    <property type="entry name" value="CRAL_TRIO"/>
    <property type="match status" value="1"/>
</dbReference>
<dbReference type="PANTHER" id="PTHR45657:SF38">
    <property type="entry name" value="CRAL-TRIO DOMAIN-CONTAINING PROTEIN"/>
    <property type="match status" value="1"/>
</dbReference>
<organism evidence="17 18">
    <name type="scientific">Dovyalis caffra</name>
    <dbReference type="NCBI Taxonomy" id="77055"/>
    <lineage>
        <taxon>Eukaryota</taxon>
        <taxon>Viridiplantae</taxon>
        <taxon>Streptophyta</taxon>
        <taxon>Embryophyta</taxon>
        <taxon>Tracheophyta</taxon>
        <taxon>Spermatophyta</taxon>
        <taxon>Magnoliopsida</taxon>
        <taxon>eudicotyledons</taxon>
        <taxon>Gunneridae</taxon>
        <taxon>Pentapetalae</taxon>
        <taxon>rosids</taxon>
        <taxon>fabids</taxon>
        <taxon>Malpighiales</taxon>
        <taxon>Salicaceae</taxon>
        <taxon>Flacourtieae</taxon>
        <taxon>Dovyalis</taxon>
    </lineage>
</organism>
<gene>
    <name evidence="17" type="ORF">DCAF_LOCUS19005</name>
</gene>
<dbReference type="Proteomes" id="UP001314170">
    <property type="component" value="Unassembled WGS sequence"/>
</dbReference>